<feature type="coiled-coil region" evidence="1">
    <location>
        <begin position="4"/>
        <end position="31"/>
    </location>
</feature>
<dbReference type="EMBL" id="MK554696">
    <property type="protein sequence ID" value="QBJ04218.1"/>
    <property type="molecule type" value="Genomic_DNA"/>
</dbReference>
<name>A0A481W633_9CAUD</name>
<evidence type="ECO:0000256" key="1">
    <source>
        <dbReference type="SAM" id="Coils"/>
    </source>
</evidence>
<accession>A0A481W633</accession>
<proteinExistence type="predicted"/>
<organism evidence="2 3">
    <name type="scientific">Fusobacterium phage Fnu1</name>
    <dbReference type="NCBI Taxonomy" id="2530024"/>
    <lineage>
        <taxon>Viruses</taxon>
        <taxon>Duplodnaviria</taxon>
        <taxon>Heunggongvirae</taxon>
        <taxon>Uroviricota</taxon>
        <taxon>Caudoviricetes</taxon>
        <taxon>Latrobevirus</taxon>
        <taxon>Latrobevirus FNU1</taxon>
    </lineage>
</organism>
<sequence>MRKENEIKKRLEALESKATELEKIIEDYLTNIFKHMVERKGKGIMEGISMEQQLLEELSIQINELRWILEEE</sequence>
<reference evidence="2 3" key="1">
    <citation type="submission" date="2019-02" db="EMBL/GenBank/DDBJ databases">
        <title>Genomic, morphological and functional characterisation of novel bacteriophage Fnu1 capable of disrupt Fusobacterium nucleatum biofilm.</title>
        <authorList>
            <person name="Kabwe M."/>
            <person name="Brown T.L."/>
            <person name="Dashper S."/>
            <person name="Speirs L."/>
            <person name="Ku H."/>
            <person name="Petrovski S."/>
            <person name="Chan H.T."/>
            <person name="Lock P."/>
            <person name="Tucci J."/>
        </authorList>
    </citation>
    <scope>NUCLEOTIDE SEQUENCE [LARGE SCALE GENOMIC DNA]</scope>
</reference>
<dbReference type="Proteomes" id="UP000292160">
    <property type="component" value="Segment"/>
</dbReference>
<evidence type="ECO:0000313" key="3">
    <source>
        <dbReference type="Proteomes" id="UP000292160"/>
    </source>
</evidence>
<dbReference type="KEGG" id="vg:65071883"/>
<dbReference type="GO" id="GO:0016874">
    <property type="term" value="F:ligase activity"/>
    <property type="evidence" value="ECO:0007669"/>
    <property type="project" value="UniProtKB-KW"/>
</dbReference>
<keyword evidence="2" id="KW-0436">Ligase</keyword>
<dbReference type="RefSeq" id="YP_010082875.1">
    <property type="nucleotide sequence ID" value="NC_055035.1"/>
</dbReference>
<keyword evidence="1" id="KW-0175">Coiled coil</keyword>
<dbReference type="GeneID" id="65071883"/>
<protein>
    <submittedName>
        <fullName evidence="2">ATP-dependent DNA ligase</fullName>
    </submittedName>
</protein>
<keyword evidence="3" id="KW-1185">Reference proteome</keyword>
<evidence type="ECO:0000313" key="2">
    <source>
        <dbReference type="EMBL" id="QBJ04218.1"/>
    </source>
</evidence>